<proteinExistence type="predicted"/>
<feature type="transmembrane region" description="Helical" evidence="6">
    <location>
        <begin position="156"/>
        <end position="177"/>
    </location>
</feature>
<keyword evidence="2" id="KW-1003">Cell membrane</keyword>
<accession>A0A2S6Z7F9</accession>
<dbReference type="GO" id="GO:0005886">
    <property type="term" value="C:plasma membrane"/>
    <property type="evidence" value="ECO:0007669"/>
    <property type="project" value="UniProtKB-SubCell"/>
</dbReference>
<evidence type="ECO:0000256" key="2">
    <source>
        <dbReference type="ARBA" id="ARBA00022475"/>
    </source>
</evidence>
<evidence type="ECO:0000256" key="1">
    <source>
        <dbReference type="ARBA" id="ARBA00004651"/>
    </source>
</evidence>
<dbReference type="InterPro" id="IPR022791">
    <property type="entry name" value="L-PG_synthase/AglD"/>
</dbReference>
<feature type="transmembrane region" description="Helical" evidence="6">
    <location>
        <begin position="222"/>
        <end position="241"/>
    </location>
</feature>
<feature type="transmembrane region" description="Helical" evidence="6">
    <location>
        <begin position="293"/>
        <end position="318"/>
    </location>
</feature>
<dbReference type="PANTHER" id="PTHR39087:SF2">
    <property type="entry name" value="UPF0104 MEMBRANE PROTEIN MJ1595"/>
    <property type="match status" value="1"/>
</dbReference>
<dbReference type="NCBIfam" id="TIGR00374">
    <property type="entry name" value="flippase-like domain"/>
    <property type="match status" value="1"/>
</dbReference>
<evidence type="ECO:0000313" key="7">
    <source>
        <dbReference type="EMBL" id="PPT77395.1"/>
    </source>
</evidence>
<comment type="subcellular location">
    <subcellularLocation>
        <location evidence="1">Cell membrane</location>
        <topology evidence="1">Multi-pass membrane protein</topology>
    </subcellularLocation>
</comment>
<feature type="transmembrane region" description="Helical" evidence="6">
    <location>
        <begin position="52"/>
        <end position="73"/>
    </location>
</feature>
<dbReference type="PANTHER" id="PTHR39087">
    <property type="entry name" value="UPF0104 MEMBRANE PROTEIN MJ1595"/>
    <property type="match status" value="1"/>
</dbReference>
<sequence length="331" mass="35757">MDSPSPPSIDGAARLRHRLDYLAAFVFLLCGGYVAVLVWVDHGNGTFSRLSEVWQLMSLAIVLVSITYLFRYWRWHWLLRRKGHHVPVLPGLAGYLAGFALTATPGKAGELMRIRYFARMGIPAERTLGVFVFERASDLLVILSLSLLAASVFPTLGALVAVVLGFVCVLFGAAAWPALLNSLVRVTERLPGRWLRRLARFCLAAALELRSCLDLRAFGQSMLAGCLAWGLTSAVFVSLCVGMGLQLDPMVALGIYPLAMLIGALSFVPGGVGTTELAIVLMLNRLGISTPDAIAVAVAARLVTLWYAIVVGALAMLAAESAHYKKAKVIY</sequence>
<dbReference type="Pfam" id="PF03706">
    <property type="entry name" value="LPG_synthase_TM"/>
    <property type="match status" value="1"/>
</dbReference>
<reference evidence="7 8" key="1">
    <citation type="submission" date="2016-08" db="EMBL/GenBank/DDBJ databases">
        <title>Evolution of the type three secretion system and type three effector repertoires in Xanthomonas.</title>
        <authorList>
            <person name="Merda D."/>
            <person name="Briand M."/>
            <person name="Bosis E."/>
            <person name="Rousseau C."/>
            <person name="Portier P."/>
            <person name="Jacques M.-A."/>
            <person name="Fischer-Le Saux M."/>
        </authorList>
    </citation>
    <scope>NUCLEOTIDE SEQUENCE [LARGE SCALE GENOMIC DNA]</scope>
    <source>
        <strain evidence="7 8">CFBP 3122</strain>
    </source>
</reference>
<dbReference type="Proteomes" id="UP000238270">
    <property type="component" value="Unassembled WGS sequence"/>
</dbReference>
<organism evidence="7 8">
    <name type="scientific">Xanthomonas arboricola pv. populi</name>
    <dbReference type="NCBI Taxonomy" id="487823"/>
    <lineage>
        <taxon>Bacteria</taxon>
        <taxon>Pseudomonadati</taxon>
        <taxon>Pseudomonadota</taxon>
        <taxon>Gammaproteobacteria</taxon>
        <taxon>Lysobacterales</taxon>
        <taxon>Lysobacteraceae</taxon>
        <taxon>Xanthomonas</taxon>
    </lineage>
</organism>
<dbReference type="EMBL" id="MIGV01000004">
    <property type="protein sequence ID" value="PPT77395.1"/>
    <property type="molecule type" value="Genomic_DNA"/>
</dbReference>
<evidence type="ECO:0000256" key="4">
    <source>
        <dbReference type="ARBA" id="ARBA00022989"/>
    </source>
</evidence>
<comment type="caution">
    <text evidence="7">The sequence shown here is derived from an EMBL/GenBank/DDBJ whole genome shotgun (WGS) entry which is preliminary data.</text>
</comment>
<dbReference type="RefSeq" id="WP_104544614.1">
    <property type="nucleotide sequence ID" value="NZ_MIGV01000004.1"/>
</dbReference>
<feature type="transmembrane region" description="Helical" evidence="6">
    <location>
        <begin position="128"/>
        <end position="150"/>
    </location>
</feature>
<evidence type="ECO:0000313" key="8">
    <source>
        <dbReference type="Proteomes" id="UP000238270"/>
    </source>
</evidence>
<name>A0A2S6Z7F9_9XANT</name>
<keyword evidence="3 6" id="KW-0812">Transmembrane</keyword>
<dbReference type="AlphaFoldDB" id="A0A2S6Z7F9"/>
<evidence type="ECO:0000256" key="5">
    <source>
        <dbReference type="ARBA" id="ARBA00023136"/>
    </source>
</evidence>
<keyword evidence="4 6" id="KW-1133">Transmembrane helix</keyword>
<gene>
    <name evidence="7" type="ORF">XaplCFBP3122_05295</name>
</gene>
<evidence type="ECO:0000256" key="3">
    <source>
        <dbReference type="ARBA" id="ARBA00022692"/>
    </source>
</evidence>
<feature type="transmembrane region" description="Helical" evidence="6">
    <location>
        <begin position="253"/>
        <end position="273"/>
    </location>
</feature>
<keyword evidence="5 6" id="KW-0472">Membrane</keyword>
<evidence type="ECO:0000256" key="6">
    <source>
        <dbReference type="SAM" id="Phobius"/>
    </source>
</evidence>
<protein>
    <submittedName>
        <fullName evidence="7">TIGR00374 family protein</fullName>
    </submittedName>
</protein>
<feature type="transmembrane region" description="Helical" evidence="6">
    <location>
        <begin position="21"/>
        <end position="40"/>
    </location>
</feature>